<sequence length="150" mass="17006">MPKIIKMVSVVFFLMFLMACDNKKNIENVSFPIDTTLCQFSAGECYKKVADLNVGLMLDPVHTPSEKPLNLTLKFSQAITNILVRVEGRDMFMGVIPVTLSAIENNQAHGTLIFGSCSSDYMVWRVFVTFDYQGQQRTLMYDFLADNSQR</sequence>
<dbReference type="RefSeq" id="WP_188925361.1">
    <property type="nucleotide sequence ID" value="NZ_BMQI01000023.1"/>
</dbReference>
<keyword evidence="2" id="KW-1185">Reference proteome</keyword>
<dbReference type="EMBL" id="JAKILJ010000022">
    <property type="protein sequence ID" value="MCL1105780.1"/>
    <property type="molecule type" value="Genomic_DNA"/>
</dbReference>
<accession>A0A9X1Z582</accession>
<gene>
    <name evidence="1" type="ORF">L2749_10970</name>
</gene>
<dbReference type="AlphaFoldDB" id="A0A9X1Z582"/>
<dbReference type="PROSITE" id="PS51257">
    <property type="entry name" value="PROKAR_LIPOPROTEIN"/>
    <property type="match status" value="1"/>
</dbReference>
<dbReference type="Proteomes" id="UP001139408">
    <property type="component" value="Unassembled WGS sequence"/>
</dbReference>
<name>A0A9X1Z582_9GAMM</name>
<proteinExistence type="predicted"/>
<evidence type="ECO:0000313" key="2">
    <source>
        <dbReference type="Proteomes" id="UP001139408"/>
    </source>
</evidence>
<evidence type="ECO:0008006" key="3">
    <source>
        <dbReference type="Google" id="ProtNLM"/>
    </source>
</evidence>
<protein>
    <recommendedName>
        <fullName evidence="3">Lipoprotein</fullName>
    </recommendedName>
</protein>
<reference evidence="1" key="1">
    <citation type="submission" date="2022-01" db="EMBL/GenBank/DDBJ databases">
        <title>Whole genome-based taxonomy of the Shewanellaceae.</title>
        <authorList>
            <person name="Martin-Rodriguez A.J."/>
        </authorList>
    </citation>
    <scope>NUCLEOTIDE SEQUENCE</scope>
    <source>
        <strain evidence="1">DSM 23803</strain>
    </source>
</reference>
<evidence type="ECO:0000313" key="1">
    <source>
        <dbReference type="EMBL" id="MCL1105780.1"/>
    </source>
</evidence>
<organism evidence="1 2">
    <name type="scientific">Shewanella algicola</name>
    <dbReference type="NCBI Taxonomy" id="640633"/>
    <lineage>
        <taxon>Bacteria</taxon>
        <taxon>Pseudomonadati</taxon>
        <taxon>Pseudomonadota</taxon>
        <taxon>Gammaproteobacteria</taxon>
        <taxon>Alteromonadales</taxon>
        <taxon>Shewanellaceae</taxon>
        <taxon>Shewanella</taxon>
    </lineage>
</organism>
<comment type="caution">
    <text evidence="1">The sequence shown here is derived from an EMBL/GenBank/DDBJ whole genome shotgun (WGS) entry which is preliminary data.</text>
</comment>